<keyword evidence="2" id="KW-0472">Membrane</keyword>
<dbReference type="RefSeq" id="WP_099623984.1">
    <property type="nucleotide sequence ID" value="NZ_CP024201.1"/>
</dbReference>
<dbReference type="PIRSF" id="PIRSF036893">
    <property type="entry name" value="Lipocalin_ApoD"/>
    <property type="match status" value="1"/>
</dbReference>
<keyword evidence="5" id="KW-1185">Reference proteome</keyword>
<organism evidence="4 5">
    <name type="scientific">Caulobacter mirabilis</name>
    <dbReference type="NCBI Taxonomy" id="69666"/>
    <lineage>
        <taxon>Bacteria</taxon>
        <taxon>Pseudomonadati</taxon>
        <taxon>Pseudomonadota</taxon>
        <taxon>Alphaproteobacteria</taxon>
        <taxon>Caulobacterales</taxon>
        <taxon>Caulobacteraceae</taxon>
        <taxon>Caulobacter</taxon>
    </lineage>
</organism>
<dbReference type="Proteomes" id="UP000228945">
    <property type="component" value="Chromosome"/>
</dbReference>
<dbReference type="InterPro" id="IPR012674">
    <property type="entry name" value="Calycin"/>
</dbReference>
<feature type="signal peptide" evidence="2">
    <location>
        <begin position="1"/>
        <end position="27"/>
    </location>
</feature>
<dbReference type="InterPro" id="IPR047202">
    <property type="entry name" value="Lipocalin_Blc-like_dom"/>
</dbReference>
<dbReference type="PANTHER" id="PTHR10612">
    <property type="entry name" value="APOLIPOPROTEIN D"/>
    <property type="match status" value="1"/>
</dbReference>
<feature type="domain" description="Lipocalin/cytosolic fatty-acid binding" evidence="3">
    <location>
        <begin position="39"/>
        <end position="174"/>
    </location>
</feature>
<evidence type="ECO:0000256" key="2">
    <source>
        <dbReference type="PIRNR" id="PIRNR036893"/>
    </source>
</evidence>
<dbReference type="AlphaFoldDB" id="A0A2D2B3F2"/>
<dbReference type="KEGG" id="cmb:CSW64_21250"/>
<evidence type="ECO:0000259" key="3">
    <source>
        <dbReference type="Pfam" id="PF08212"/>
    </source>
</evidence>
<dbReference type="EMBL" id="CP024201">
    <property type="protein sequence ID" value="ATQ44736.1"/>
    <property type="molecule type" value="Genomic_DNA"/>
</dbReference>
<accession>A0A2D2B3F2</accession>
<dbReference type="PANTHER" id="PTHR10612:SF34">
    <property type="entry name" value="APOLIPOPROTEIN D"/>
    <property type="match status" value="1"/>
</dbReference>
<keyword evidence="2" id="KW-0732">Signal</keyword>
<sequence length="177" mass="18961">MTLRPALALATALAVAAPLTAPQIAWAAAPQPTKPVAASFYSGRWYEIARIPNAGQRDCQAPYTQFTTGGAGAFQVSQICRQGSPAGKARTFNTKGRVLPGANNAKFEMSFLGGMKKQEYWVLDCAADGSWAIMATPGGNYIWLLSRKEAVTQAVRDALVARIRALGYGQKLEFPAH</sequence>
<comment type="subunit">
    <text evidence="2">Homodimer.</text>
</comment>
<keyword evidence="2" id="KW-0446">Lipid-binding</keyword>
<dbReference type="OrthoDB" id="594739at2"/>
<comment type="function">
    <text evidence="2">Involved in the storage or transport of lipids necessary for membrane maintenance under stressful conditions. Displays a binding preference for lysophospholipids.</text>
</comment>
<name>A0A2D2B3F2_9CAUL</name>
<comment type="similarity">
    <text evidence="1 2">Belongs to the calycin superfamily. Lipocalin family.</text>
</comment>
<dbReference type="GO" id="GO:0006950">
    <property type="term" value="P:response to stress"/>
    <property type="evidence" value="ECO:0007669"/>
    <property type="project" value="UniProtKB-ARBA"/>
</dbReference>
<dbReference type="Gene3D" id="2.40.128.20">
    <property type="match status" value="1"/>
</dbReference>
<dbReference type="InterPro" id="IPR022271">
    <property type="entry name" value="Lipocalin_ApoD"/>
</dbReference>
<comment type="subcellular location">
    <subcellularLocation>
        <location evidence="2">Cell outer membrane</location>
    </subcellularLocation>
</comment>
<keyword evidence="2" id="KW-0449">Lipoprotein</keyword>
<dbReference type="GO" id="GO:0009279">
    <property type="term" value="C:cell outer membrane"/>
    <property type="evidence" value="ECO:0007669"/>
    <property type="project" value="UniProtKB-SubCell"/>
</dbReference>
<dbReference type="GO" id="GO:0008289">
    <property type="term" value="F:lipid binding"/>
    <property type="evidence" value="ECO:0007669"/>
    <property type="project" value="UniProtKB-UniRule"/>
</dbReference>
<gene>
    <name evidence="4" type="ORF">CSW64_21250</name>
</gene>
<proteinExistence type="inferred from homology"/>
<protein>
    <recommendedName>
        <fullName evidence="2">Outer membrane lipoprotein Blc</fullName>
    </recommendedName>
</protein>
<dbReference type="SUPFAM" id="SSF50814">
    <property type="entry name" value="Lipocalins"/>
    <property type="match status" value="1"/>
</dbReference>
<dbReference type="CDD" id="cd19438">
    <property type="entry name" value="lipocalin_Blc-like"/>
    <property type="match status" value="1"/>
</dbReference>
<reference evidence="4 5" key="1">
    <citation type="submission" date="2017-10" db="EMBL/GenBank/DDBJ databases">
        <title>Genome sequence of Caulobacter mirabilis FWC38.</title>
        <authorList>
            <person name="Fiebig A."/>
            <person name="Crosson S."/>
        </authorList>
    </citation>
    <scope>NUCLEOTIDE SEQUENCE [LARGE SCALE GENOMIC DNA]</scope>
    <source>
        <strain evidence="4 5">FWC 38</strain>
    </source>
</reference>
<evidence type="ECO:0000256" key="1">
    <source>
        <dbReference type="ARBA" id="ARBA00006889"/>
    </source>
</evidence>
<evidence type="ECO:0000313" key="5">
    <source>
        <dbReference type="Proteomes" id="UP000228945"/>
    </source>
</evidence>
<dbReference type="Pfam" id="PF08212">
    <property type="entry name" value="Lipocalin_2"/>
    <property type="match status" value="1"/>
</dbReference>
<feature type="chain" id="PRO_5013436637" description="Outer membrane lipoprotein Blc" evidence="2">
    <location>
        <begin position="28"/>
        <end position="177"/>
    </location>
</feature>
<evidence type="ECO:0000313" key="4">
    <source>
        <dbReference type="EMBL" id="ATQ44736.1"/>
    </source>
</evidence>
<dbReference type="InterPro" id="IPR000566">
    <property type="entry name" value="Lipocln_cytosolic_FA-bd_dom"/>
</dbReference>
<keyword evidence="2" id="KW-0998">Cell outer membrane</keyword>